<feature type="domain" description="YheO-like" evidence="1">
    <location>
        <begin position="13"/>
        <end position="126"/>
    </location>
</feature>
<proteinExistence type="predicted"/>
<sequence>MKDERERLITILTASLEALRTTLPLNTEAVLHDLTRPEASVINIINGHVSGRKAGDALLSGPENDTGFLGLLDASKRVPSQVFSGYTTTTLSGTTLNSASTIYYSDDGVPLVAFCINVDMDVVLKLKRDLDYLLHPAAAAETPENPLGDIQDKSLDEVISKFRPTGSESKIDFRKRVISEIHAQGFFKIKGSVNHVAKALGVTRYTVYNYLDKLNDKA</sequence>
<gene>
    <name evidence="3" type="ORF">I8Y23_000015</name>
    <name evidence="5" type="ORF">NCTC12998_07471</name>
    <name evidence="4" type="ORF">SAMEA2273876_03603</name>
</gene>
<evidence type="ECO:0000313" key="6">
    <source>
        <dbReference type="Proteomes" id="UP000078124"/>
    </source>
</evidence>
<dbReference type="GeneID" id="57430232"/>
<dbReference type="AlphaFoldDB" id="A0A2X2EI03"/>
<reference evidence="3" key="1">
    <citation type="journal article" date="2018" name="Genome Biol.">
        <title>SKESA: strategic k-mer extension for scrupulous assemblies.</title>
        <authorList>
            <person name="Souvorov A."/>
            <person name="Agarwala R."/>
            <person name="Lipman D.J."/>
        </authorList>
    </citation>
    <scope>NUCLEOTIDE SEQUENCE</scope>
    <source>
        <strain evidence="3">MISC063</strain>
    </source>
</reference>
<reference evidence="5 7" key="2">
    <citation type="submission" date="2019-03" db="EMBL/GenBank/DDBJ databases">
        <authorList>
            <consortium name="Pathogen Informatics"/>
        </authorList>
    </citation>
    <scope>NUCLEOTIDE SEQUENCE [LARGE SCALE GENOMIC DNA]</scope>
    <source>
        <strain evidence="4 6">2880STDY5682802</strain>
        <strain evidence="5 7">NCTC12998</strain>
    </source>
</reference>
<dbReference type="Proteomes" id="UP000345637">
    <property type="component" value="Unassembled WGS sequence"/>
</dbReference>
<dbReference type="Proteomes" id="UP000864422">
    <property type="component" value="Unassembled WGS sequence"/>
</dbReference>
<dbReference type="Pfam" id="PF08348">
    <property type="entry name" value="PAS_6"/>
    <property type="match status" value="1"/>
</dbReference>
<dbReference type="InterPro" id="IPR039446">
    <property type="entry name" value="DauR-like"/>
</dbReference>
<dbReference type="KEGG" id="rpln:B1209_15085"/>
<evidence type="ECO:0000313" key="3">
    <source>
        <dbReference type="EMBL" id="HAT1603745.1"/>
    </source>
</evidence>
<dbReference type="EMBL" id="DACSEA010000001">
    <property type="protein sequence ID" value="HAT1603745.1"/>
    <property type="molecule type" value="Genomic_DNA"/>
</dbReference>
<dbReference type="EMBL" id="FLAC01000015">
    <property type="protein sequence ID" value="SBM31281.1"/>
    <property type="molecule type" value="Genomic_DNA"/>
</dbReference>
<dbReference type="InterPro" id="IPR039445">
    <property type="entry name" value="DauR-like_HTH"/>
</dbReference>
<evidence type="ECO:0000259" key="2">
    <source>
        <dbReference type="Pfam" id="PF13309"/>
    </source>
</evidence>
<dbReference type="EMBL" id="CAADJE010000042">
    <property type="protein sequence ID" value="VFS92823.1"/>
    <property type="molecule type" value="Genomic_DNA"/>
</dbReference>
<dbReference type="PANTHER" id="PTHR35568:SF1">
    <property type="entry name" value="TRANSCRIPTIONAL REGULATOR DAUR"/>
    <property type="match status" value="1"/>
</dbReference>
<organism evidence="5 7">
    <name type="scientific">Raoultella planticola</name>
    <name type="common">Klebsiella planticola</name>
    <dbReference type="NCBI Taxonomy" id="575"/>
    <lineage>
        <taxon>Bacteria</taxon>
        <taxon>Pseudomonadati</taxon>
        <taxon>Pseudomonadota</taxon>
        <taxon>Gammaproteobacteria</taxon>
        <taxon>Enterobacterales</taxon>
        <taxon>Enterobacteriaceae</taxon>
        <taxon>Klebsiella/Raoultella group</taxon>
        <taxon>Raoultella</taxon>
    </lineage>
</organism>
<evidence type="ECO:0000313" key="4">
    <source>
        <dbReference type="EMBL" id="SBM31281.1"/>
    </source>
</evidence>
<dbReference type="RefSeq" id="WP_032695935.1">
    <property type="nucleotide sequence ID" value="NZ_BIIS01000006.1"/>
</dbReference>
<dbReference type="Proteomes" id="UP000078124">
    <property type="component" value="Unassembled WGS sequence"/>
</dbReference>
<evidence type="ECO:0000313" key="5">
    <source>
        <dbReference type="EMBL" id="VFS92823.1"/>
    </source>
</evidence>
<feature type="domain" description="Transcriptional regulator DauR-like HTH" evidence="2">
    <location>
        <begin position="155"/>
        <end position="212"/>
    </location>
</feature>
<dbReference type="PANTHER" id="PTHR35568">
    <property type="entry name" value="TRANSCRIPTIONAL REGULATOR DAUR"/>
    <property type="match status" value="1"/>
</dbReference>
<evidence type="ECO:0000313" key="7">
    <source>
        <dbReference type="Proteomes" id="UP000345637"/>
    </source>
</evidence>
<protein>
    <submittedName>
        <fullName evidence="5">Uncharacterized protein conserved in bacteria</fullName>
    </submittedName>
    <submittedName>
        <fullName evidence="4">YheO domain-containing protein</fullName>
    </submittedName>
</protein>
<evidence type="ECO:0000259" key="1">
    <source>
        <dbReference type="Pfam" id="PF08348"/>
    </source>
</evidence>
<dbReference type="InterPro" id="IPR013559">
    <property type="entry name" value="YheO"/>
</dbReference>
<reference evidence="3" key="3">
    <citation type="submission" date="2020-11" db="EMBL/GenBank/DDBJ databases">
        <authorList>
            <consortium name="NCBI Pathogen Detection Project"/>
        </authorList>
    </citation>
    <scope>NUCLEOTIDE SEQUENCE</scope>
    <source>
        <strain evidence="3">MISC063</strain>
    </source>
</reference>
<name>A0A2X2EI03_RAOPL</name>
<dbReference type="Pfam" id="PF13309">
    <property type="entry name" value="HTH_22"/>
    <property type="match status" value="1"/>
</dbReference>
<accession>A0A2X2EI03</accession>